<proteinExistence type="predicted"/>
<evidence type="ECO:0000313" key="3">
    <source>
        <dbReference type="EMBL" id="GAA1097671.1"/>
    </source>
</evidence>
<keyword evidence="4" id="KW-1185">Reference proteome</keyword>
<feature type="transmembrane region" description="Helical" evidence="1">
    <location>
        <begin position="68"/>
        <end position="93"/>
    </location>
</feature>
<evidence type="ECO:0000259" key="2">
    <source>
        <dbReference type="Pfam" id="PF07885"/>
    </source>
</evidence>
<sequence length="165" mass="18061">MLIRPLQALVNNPGLLVATIVAIWCLCSFGYAILEGKGPIEGLWWGVVTGSTVGYGDFYPASTAGRGLGAVLIVSMLLLIPIAIGHVIAHLVFDKETLAVATVLEDVHERMDRLEYLTLASLRAQHGEEWVTERLEQYSTHDDSTTDVAEQMLAMMQKNHQGAKE</sequence>
<keyword evidence="1" id="KW-1133">Transmembrane helix</keyword>
<evidence type="ECO:0000256" key="1">
    <source>
        <dbReference type="SAM" id="Phobius"/>
    </source>
</evidence>
<organism evidence="3 4">
    <name type="scientific">Nocardioides dubius</name>
    <dbReference type="NCBI Taxonomy" id="317019"/>
    <lineage>
        <taxon>Bacteria</taxon>
        <taxon>Bacillati</taxon>
        <taxon>Actinomycetota</taxon>
        <taxon>Actinomycetes</taxon>
        <taxon>Propionibacteriales</taxon>
        <taxon>Nocardioidaceae</taxon>
        <taxon>Nocardioides</taxon>
    </lineage>
</organism>
<dbReference type="EMBL" id="BAAALG010000005">
    <property type="protein sequence ID" value="GAA1097671.1"/>
    <property type="molecule type" value="Genomic_DNA"/>
</dbReference>
<gene>
    <name evidence="3" type="ORF">GCM10009668_13540</name>
</gene>
<keyword evidence="1" id="KW-0812">Transmembrane</keyword>
<comment type="caution">
    <text evidence="3">The sequence shown here is derived from an EMBL/GenBank/DDBJ whole genome shotgun (WGS) entry which is preliminary data.</text>
</comment>
<evidence type="ECO:0000313" key="4">
    <source>
        <dbReference type="Proteomes" id="UP001501581"/>
    </source>
</evidence>
<dbReference type="InterPro" id="IPR013099">
    <property type="entry name" value="K_chnl_dom"/>
</dbReference>
<dbReference type="Pfam" id="PF07885">
    <property type="entry name" value="Ion_trans_2"/>
    <property type="match status" value="1"/>
</dbReference>
<feature type="transmembrane region" description="Helical" evidence="1">
    <location>
        <begin position="12"/>
        <end position="34"/>
    </location>
</feature>
<dbReference type="Proteomes" id="UP001501581">
    <property type="component" value="Unassembled WGS sequence"/>
</dbReference>
<accession>A0ABN1TSN9</accession>
<keyword evidence="1" id="KW-0472">Membrane</keyword>
<dbReference type="Gene3D" id="1.10.287.70">
    <property type="match status" value="1"/>
</dbReference>
<feature type="domain" description="Potassium channel" evidence="2">
    <location>
        <begin position="19"/>
        <end position="88"/>
    </location>
</feature>
<name>A0ABN1TSN9_9ACTN</name>
<reference evidence="3 4" key="1">
    <citation type="journal article" date="2019" name="Int. J. Syst. Evol. Microbiol.">
        <title>The Global Catalogue of Microorganisms (GCM) 10K type strain sequencing project: providing services to taxonomists for standard genome sequencing and annotation.</title>
        <authorList>
            <consortium name="The Broad Institute Genomics Platform"/>
            <consortium name="The Broad Institute Genome Sequencing Center for Infectious Disease"/>
            <person name="Wu L."/>
            <person name="Ma J."/>
        </authorList>
    </citation>
    <scope>NUCLEOTIDE SEQUENCE [LARGE SCALE GENOMIC DNA]</scope>
    <source>
        <strain evidence="3 4">JCM 13008</strain>
    </source>
</reference>
<dbReference type="SUPFAM" id="SSF81324">
    <property type="entry name" value="Voltage-gated potassium channels"/>
    <property type="match status" value="1"/>
</dbReference>
<protein>
    <recommendedName>
        <fullName evidence="2">Potassium channel domain-containing protein</fullName>
    </recommendedName>
</protein>